<proteinExistence type="predicted"/>
<dbReference type="Gramene" id="KJB40248">
    <property type="protein sequence ID" value="KJB40248"/>
    <property type="gene ID" value="B456_007G053400"/>
</dbReference>
<dbReference type="Proteomes" id="UP000032304">
    <property type="component" value="Chromosome 7"/>
</dbReference>
<dbReference type="OMA" id="ECTGSIF"/>
<accession>A0A0D2QLX2</accession>
<sequence>MEPPATQSIETSTKSFQVEEDEQDKAVDECCSCCYECTGSIFDYLCCCDLC</sequence>
<feature type="region of interest" description="Disordered" evidence="1">
    <location>
        <begin position="1"/>
        <end position="20"/>
    </location>
</feature>
<organism evidence="2 3">
    <name type="scientific">Gossypium raimondii</name>
    <name type="common">Peruvian cotton</name>
    <name type="synonym">Gossypium klotzschianum subsp. raimondii</name>
    <dbReference type="NCBI Taxonomy" id="29730"/>
    <lineage>
        <taxon>Eukaryota</taxon>
        <taxon>Viridiplantae</taxon>
        <taxon>Streptophyta</taxon>
        <taxon>Embryophyta</taxon>
        <taxon>Tracheophyta</taxon>
        <taxon>Spermatophyta</taxon>
        <taxon>Magnoliopsida</taxon>
        <taxon>eudicotyledons</taxon>
        <taxon>Gunneridae</taxon>
        <taxon>Pentapetalae</taxon>
        <taxon>rosids</taxon>
        <taxon>malvids</taxon>
        <taxon>Malvales</taxon>
        <taxon>Malvaceae</taxon>
        <taxon>Malvoideae</taxon>
        <taxon>Gossypium</taxon>
    </lineage>
</organism>
<keyword evidence="3" id="KW-1185">Reference proteome</keyword>
<name>A0A0D2QLX2_GOSRA</name>
<protein>
    <submittedName>
        <fullName evidence="2">Uncharacterized protein</fullName>
    </submittedName>
</protein>
<reference evidence="2 3" key="1">
    <citation type="journal article" date="2012" name="Nature">
        <title>Repeated polyploidization of Gossypium genomes and the evolution of spinnable cotton fibres.</title>
        <authorList>
            <person name="Paterson A.H."/>
            <person name="Wendel J.F."/>
            <person name="Gundlach H."/>
            <person name="Guo H."/>
            <person name="Jenkins J."/>
            <person name="Jin D."/>
            <person name="Llewellyn D."/>
            <person name="Showmaker K.C."/>
            <person name="Shu S."/>
            <person name="Udall J."/>
            <person name="Yoo M.J."/>
            <person name="Byers R."/>
            <person name="Chen W."/>
            <person name="Doron-Faigenboim A."/>
            <person name="Duke M.V."/>
            <person name="Gong L."/>
            <person name="Grimwood J."/>
            <person name="Grover C."/>
            <person name="Grupp K."/>
            <person name="Hu G."/>
            <person name="Lee T.H."/>
            <person name="Li J."/>
            <person name="Lin L."/>
            <person name="Liu T."/>
            <person name="Marler B.S."/>
            <person name="Page J.T."/>
            <person name="Roberts A.W."/>
            <person name="Romanel E."/>
            <person name="Sanders W.S."/>
            <person name="Szadkowski E."/>
            <person name="Tan X."/>
            <person name="Tang H."/>
            <person name="Xu C."/>
            <person name="Wang J."/>
            <person name="Wang Z."/>
            <person name="Zhang D."/>
            <person name="Zhang L."/>
            <person name="Ashrafi H."/>
            <person name="Bedon F."/>
            <person name="Bowers J.E."/>
            <person name="Brubaker C.L."/>
            <person name="Chee P.W."/>
            <person name="Das S."/>
            <person name="Gingle A.R."/>
            <person name="Haigler C.H."/>
            <person name="Harker D."/>
            <person name="Hoffmann L.V."/>
            <person name="Hovav R."/>
            <person name="Jones D.C."/>
            <person name="Lemke C."/>
            <person name="Mansoor S."/>
            <person name="ur Rahman M."/>
            <person name="Rainville L.N."/>
            <person name="Rambani A."/>
            <person name="Reddy U.K."/>
            <person name="Rong J.K."/>
            <person name="Saranga Y."/>
            <person name="Scheffler B.E."/>
            <person name="Scheffler J.A."/>
            <person name="Stelly D.M."/>
            <person name="Triplett B.A."/>
            <person name="Van Deynze A."/>
            <person name="Vaslin M.F."/>
            <person name="Waghmare V.N."/>
            <person name="Walford S.A."/>
            <person name="Wright R.J."/>
            <person name="Zaki E.A."/>
            <person name="Zhang T."/>
            <person name="Dennis E.S."/>
            <person name="Mayer K.F."/>
            <person name="Peterson D.G."/>
            <person name="Rokhsar D.S."/>
            <person name="Wang X."/>
            <person name="Schmutz J."/>
        </authorList>
    </citation>
    <scope>NUCLEOTIDE SEQUENCE [LARGE SCALE GENOMIC DNA]</scope>
</reference>
<evidence type="ECO:0000256" key="1">
    <source>
        <dbReference type="SAM" id="MobiDB-lite"/>
    </source>
</evidence>
<dbReference type="AlphaFoldDB" id="A0A0D2QLX2"/>
<evidence type="ECO:0000313" key="2">
    <source>
        <dbReference type="EMBL" id="KJB40248.1"/>
    </source>
</evidence>
<dbReference type="eggNOG" id="ENOG502SFHK">
    <property type="taxonomic scope" value="Eukaryota"/>
</dbReference>
<evidence type="ECO:0000313" key="3">
    <source>
        <dbReference type="Proteomes" id="UP000032304"/>
    </source>
</evidence>
<gene>
    <name evidence="2" type="ORF">B456_007G053400</name>
</gene>
<feature type="compositionally biased region" description="Polar residues" evidence="1">
    <location>
        <begin position="1"/>
        <end position="16"/>
    </location>
</feature>
<dbReference type="EMBL" id="CM001746">
    <property type="protein sequence ID" value="KJB40248.1"/>
    <property type="molecule type" value="Genomic_DNA"/>
</dbReference>